<dbReference type="RefSeq" id="WP_258568280.1">
    <property type="nucleotide sequence ID" value="NZ_CP092900.1"/>
</dbReference>
<evidence type="ECO:0000256" key="5">
    <source>
        <dbReference type="SAM" id="Phobius"/>
    </source>
</evidence>
<protein>
    <recommendedName>
        <fullName evidence="6">HemY N-terminal domain-containing protein</fullName>
    </recommendedName>
</protein>
<evidence type="ECO:0000313" key="8">
    <source>
        <dbReference type="Proteomes" id="UP001055955"/>
    </source>
</evidence>
<evidence type="ECO:0000313" key="7">
    <source>
        <dbReference type="EMBL" id="UTC24496.1"/>
    </source>
</evidence>
<accession>A0ABY5DIS0</accession>
<evidence type="ECO:0000256" key="3">
    <source>
        <dbReference type="ARBA" id="ARBA00022989"/>
    </source>
</evidence>
<reference evidence="7 8" key="1">
    <citation type="journal article" date="2022" name="Nat. Microbiol.">
        <title>The microbiome of a bacterivorous marine choanoflagellate contains a resource-demanding obligate bacterial associate.</title>
        <authorList>
            <person name="Needham D.M."/>
            <person name="Poirier C."/>
            <person name="Bachy C."/>
            <person name="George E.E."/>
            <person name="Wilken S."/>
            <person name="Yung C.C.M."/>
            <person name="Limardo A.J."/>
            <person name="Morando M."/>
            <person name="Sudek L."/>
            <person name="Malmstrom R.R."/>
            <person name="Keeling P.J."/>
            <person name="Santoro A.E."/>
            <person name="Worden A.Z."/>
        </authorList>
    </citation>
    <scope>NUCLEOTIDE SEQUENCE [LARGE SCALE GENOMIC DNA]</scope>
    <source>
        <strain evidence="7 8">Comchoano-1</strain>
    </source>
</reference>
<sequence>MNKLIAFFSALAMSLFAILYTSYHGEIILIVGQNKVGVDLWFAVVLFVLLILVLNWLTARIRDLRLLPSRFKFYWQTRKVKDAEQARQQAIIYALNEEYVRAVQQMQMIQSLSVSDQLWIALWMNQAQMVDELDTVLAKIVHSGRYSSSWLIWFRAYLAYQQQQSDRAVSILEDAIKRNIHTKDIVQSLVRYVNISNHYSILIEHESVIRRFLPHSEAVSVLGLSYAALFDRFIKRDDIRGLVQKVGSLSRDISQDKTMAYYKLYSLSHTKQWDQLVYQLSQLTLLEDPRILGLIIDSELPISNKIQVLDKALSRAPDEADLLYVRSYLAAQSGESLLDTAQLIERSVKGRFLSH</sequence>
<feature type="transmembrane region" description="Helical" evidence="5">
    <location>
        <begin position="41"/>
        <end position="59"/>
    </location>
</feature>
<dbReference type="Pfam" id="PF07219">
    <property type="entry name" value="HemY_N"/>
    <property type="match status" value="1"/>
</dbReference>
<evidence type="ECO:0000256" key="1">
    <source>
        <dbReference type="ARBA" id="ARBA00004370"/>
    </source>
</evidence>
<dbReference type="EMBL" id="CP092900">
    <property type="protein sequence ID" value="UTC24496.1"/>
    <property type="molecule type" value="Genomic_DNA"/>
</dbReference>
<feature type="domain" description="HemY N-terminal" evidence="6">
    <location>
        <begin position="25"/>
        <end position="118"/>
    </location>
</feature>
<proteinExistence type="predicted"/>
<keyword evidence="4 5" id="KW-0472">Membrane</keyword>
<comment type="subcellular location">
    <subcellularLocation>
        <location evidence="1">Membrane</location>
    </subcellularLocation>
</comment>
<keyword evidence="3 5" id="KW-1133">Transmembrane helix</keyword>
<evidence type="ECO:0000259" key="6">
    <source>
        <dbReference type="Pfam" id="PF07219"/>
    </source>
</evidence>
<evidence type="ECO:0000256" key="2">
    <source>
        <dbReference type="ARBA" id="ARBA00022692"/>
    </source>
</evidence>
<organism evidence="7 8">
    <name type="scientific">Candidatus Comchoanobacter bicostacola</name>
    <dbReference type="NCBI Taxonomy" id="2919598"/>
    <lineage>
        <taxon>Bacteria</taxon>
        <taxon>Pseudomonadati</taxon>
        <taxon>Pseudomonadota</taxon>
        <taxon>Gammaproteobacteria</taxon>
        <taxon>Candidatus Comchoanobacterales</taxon>
        <taxon>Candidatus Comchoanobacteraceae</taxon>
        <taxon>Candidatus Comchoanobacter</taxon>
    </lineage>
</organism>
<dbReference type="Proteomes" id="UP001055955">
    <property type="component" value="Chromosome"/>
</dbReference>
<gene>
    <name evidence="7" type="ORF">MMH89_04595</name>
</gene>
<name>A0ABY5DIS0_9GAMM</name>
<keyword evidence="8" id="KW-1185">Reference proteome</keyword>
<evidence type="ECO:0000256" key="4">
    <source>
        <dbReference type="ARBA" id="ARBA00023136"/>
    </source>
</evidence>
<dbReference type="InterPro" id="IPR010817">
    <property type="entry name" value="HemY_N"/>
</dbReference>
<keyword evidence="2 5" id="KW-0812">Transmembrane</keyword>